<keyword evidence="4" id="KW-1185">Reference proteome</keyword>
<dbReference type="EMBL" id="ASHX02000001">
    <property type="protein sequence ID" value="OEJ94991.1"/>
    <property type="molecule type" value="Genomic_DNA"/>
</dbReference>
<proteinExistence type="predicted"/>
<gene>
    <name evidence="3" type="ORF">J116_011320</name>
</gene>
<keyword evidence="2" id="KW-1133">Transmembrane helix</keyword>
<protein>
    <submittedName>
        <fullName evidence="3">Uncharacterized protein</fullName>
    </submittedName>
</protein>
<feature type="region of interest" description="Disordered" evidence="1">
    <location>
        <begin position="77"/>
        <end position="122"/>
    </location>
</feature>
<dbReference type="Proteomes" id="UP000095329">
    <property type="component" value="Unassembled WGS sequence"/>
</dbReference>
<evidence type="ECO:0000256" key="2">
    <source>
        <dbReference type="SAM" id="Phobius"/>
    </source>
</evidence>
<dbReference type="AlphaFoldDB" id="A0A1D3DRR3"/>
<dbReference type="eggNOG" id="COG1595">
    <property type="taxonomic scope" value="Bacteria"/>
</dbReference>
<comment type="caution">
    <text evidence="3">The sequence shown here is derived from an EMBL/GenBank/DDBJ whole genome shotgun (WGS) entry which is preliminary data.</text>
</comment>
<keyword evidence="2" id="KW-0812">Transmembrane</keyword>
<dbReference type="OrthoDB" id="4335667at2"/>
<keyword evidence="2" id="KW-0472">Membrane</keyword>
<evidence type="ECO:0000256" key="1">
    <source>
        <dbReference type="SAM" id="MobiDB-lite"/>
    </source>
</evidence>
<accession>A0A1D3DRR3</accession>
<name>A0A1D3DRR3_9ACTN</name>
<dbReference type="RefSeq" id="WP_023587186.1">
    <property type="nucleotide sequence ID" value="NZ_ASHX02000001.1"/>
</dbReference>
<dbReference type="STRING" id="1306406.J116_011320"/>
<feature type="transmembrane region" description="Helical" evidence="2">
    <location>
        <begin position="53"/>
        <end position="75"/>
    </location>
</feature>
<evidence type="ECO:0000313" key="4">
    <source>
        <dbReference type="Proteomes" id="UP000095329"/>
    </source>
</evidence>
<evidence type="ECO:0000313" key="3">
    <source>
        <dbReference type="EMBL" id="OEJ94991.1"/>
    </source>
</evidence>
<organism evidence="3 4">
    <name type="scientific">Streptomyces thermolilacinus SPC6</name>
    <dbReference type="NCBI Taxonomy" id="1306406"/>
    <lineage>
        <taxon>Bacteria</taxon>
        <taxon>Bacillati</taxon>
        <taxon>Actinomycetota</taxon>
        <taxon>Actinomycetes</taxon>
        <taxon>Kitasatosporales</taxon>
        <taxon>Streptomycetaceae</taxon>
        <taxon>Streptomyces</taxon>
    </lineage>
</organism>
<reference evidence="3 4" key="1">
    <citation type="journal article" date="2013" name="Genome Announc.">
        <title>Genome Sequence of Streptomyces violaceusniger Strain SPC6, a Halotolerant Streptomycete That Exhibits Rapid Growth and Development.</title>
        <authorList>
            <person name="Chen X."/>
            <person name="Zhang B."/>
            <person name="Zhang W."/>
            <person name="Wu X."/>
            <person name="Zhang M."/>
            <person name="Chen T."/>
            <person name="Liu G."/>
            <person name="Dyson P."/>
        </authorList>
    </citation>
    <scope>NUCLEOTIDE SEQUENCE [LARGE SCALE GENOMIC DNA]</scope>
    <source>
        <strain evidence="3 4">SPC6</strain>
    </source>
</reference>
<feature type="compositionally biased region" description="Pro residues" evidence="1">
    <location>
        <begin position="104"/>
        <end position="115"/>
    </location>
</feature>
<sequence>MTPEPPTRAESEAADTARALRAAFCEAARAVTPPLIPLEAIERAGRAHRRRRATALTTGCALAVTAVTLTLTQVLSRPAAPDAARPPVPAQERATTPGPSSNPSRPPEPPAPPRIVAPGERVDAGGGWTVWLTRSGKHWKGPDGYENVRSVSDGNIDMTSPGISHQSEGDRERTFHSGLYYGTRNVGRVELTDAAGRRTTAALLELPGKPGWGVWYVTTPPAPDGGVGSDQLDVYDTTGRLITSFPPR</sequence>